<keyword evidence="4" id="KW-1185">Reference proteome</keyword>
<sequence length="446" mass="50695">MKNIKDELNIEKIRLEQLHIPEDFEERLGKSLQEKTKNRRKGVNKFVTSRNGLVAAMILVIIFIGMFNYDTLAYYGKSIVGYDELMSSSLKQLNKNYKGQIIDKSYTFKDGTVITLDGIMIDSNKLVAFYSMDIDKEEFENGNDLSREFIKCGEDWMIPRAGTGCYDEQKKKMIWKQEFEPPKSLKKIHEFSFARNNDGEYEEGKIEFTIDKSKAMIPKFKLNMNKRINVAGTTVKIQSITATSMSTIVKGKIRGTLEVALDYLKGEKKPIEGIEIAIFGDGEPIANLSGGFSTEEKGDYFEAEFDALPEKLSLLEVVIEECRVGVEVKVDEKLSKGEEKKNIVIEGNEVTIENVYEKDGNTYVTLTTEKGVLLSAIYLNIDGETVELERTFGGQLERIIDGENKEKIAHTRTLEFKDVGEDLELSVRMITFDKKVDESIKIEIVD</sequence>
<reference evidence="3" key="2">
    <citation type="submission" date="2021-04" db="EMBL/GenBank/DDBJ databases">
        <authorList>
            <person name="Dong X."/>
        </authorList>
    </citation>
    <scope>NUCLEOTIDE SEQUENCE</scope>
    <source>
        <strain evidence="3">ZWT</strain>
    </source>
</reference>
<comment type="caution">
    <text evidence="3">The sequence shown here is derived from an EMBL/GenBank/DDBJ whole genome shotgun (WGS) entry which is preliminary data.</text>
</comment>
<dbReference type="Pfam" id="PF13786">
    <property type="entry name" value="DUF4179"/>
    <property type="match status" value="1"/>
</dbReference>
<dbReference type="AlphaFoldDB" id="A0A9J6NVW7"/>
<feature type="domain" description="DUF4179" evidence="2">
    <location>
        <begin position="53"/>
        <end position="132"/>
    </location>
</feature>
<dbReference type="EMBL" id="JAGSOJ010000001">
    <property type="protein sequence ID" value="MCM1988626.1"/>
    <property type="molecule type" value="Genomic_DNA"/>
</dbReference>
<keyword evidence="1" id="KW-1133">Transmembrane helix</keyword>
<evidence type="ECO:0000313" key="3">
    <source>
        <dbReference type="EMBL" id="MCM1988626.1"/>
    </source>
</evidence>
<name>A0A9J6NVW7_9CLOT</name>
<evidence type="ECO:0000259" key="2">
    <source>
        <dbReference type="Pfam" id="PF13786"/>
    </source>
</evidence>
<proteinExistence type="predicted"/>
<evidence type="ECO:0000313" key="4">
    <source>
        <dbReference type="Proteomes" id="UP001056429"/>
    </source>
</evidence>
<organism evidence="3 4">
    <name type="scientific">Oceanirhabdus seepicola</name>
    <dbReference type="NCBI Taxonomy" id="2828781"/>
    <lineage>
        <taxon>Bacteria</taxon>
        <taxon>Bacillati</taxon>
        <taxon>Bacillota</taxon>
        <taxon>Clostridia</taxon>
        <taxon>Eubacteriales</taxon>
        <taxon>Clostridiaceae</taxon>
        <taxon>Oceanirhabdus</taxon>
    </lineage>
</organism>
<accession>A0A9J6NVW7</accession>
<reference evidence="3" key="1">
    <citation type="journal article" date="2021" name="mSystems">
        <title>Bacteria and Archaea Synergistically Convert Glycine Betaine to Biogenic Methane in the Formosa Cold Seep of the South China Sea.</title>
        <authorList>
            <person name="Li L."/>
            <person name="Zhang W."/>
            <person name="Zhang S."/>
            <person name="Song L."/>
            <person name="Sun Q."/>
            <person name="Zhang H."/>
            <person name="Xiang H."/>
            <person name="Dong X."/>
        </authorList>
    </citation>
    <scope>NUCLEOTIDE SEQUENCE</scope>
    <source>
        <strain evidence="3">ZWT</strain>
    </source>
</reference>
<protein>
    <submittedName>
        <fullName evidence="3">DUF4179 domain-containing protein</fullName>
    </submittedName>
</protein>
<dbReference type="InterPro" id="IPR025436">
    <property type="entry name" value="DUF4179"/>
</dbReference>
<feature type="transmembrane region" description="Helical" evidence="1">
    <location>
        <begin position="47"/>
        <end position="69"/>
    </location>
</feature>
<keyword evidence="1" id="KW-0472">Membrane</keyword>
<dbReference type="Proteomes" id="UP001056429">
    <property type="component" value="Unassembled WGS sequence"/>
</dbReference>
<gene>
    <name evidence="3" type="ORF">KDK92_02665</name>
</gene>
<evidence type="ECO:0000256" key="1">
    <source>
        <dbReference type="SAM" id="Phobius"/>
    </source>
</evidence>
<keyword evidence="1" id="KW-0812">Transmembrane</keyword>
<dbReference type="RefSeq" id="WP_250857498.1">
    <property type="nucleotide sequence ID" value="NZ_JAGSOJ010000001.1"/>
</dbReference>